<dbReference type="AlphaFoldDB" id="A0A919YLW6"/>
<dbReference type="InterPro" id="IPR014199">
    <property type="entry name" value="Spore_YtxC"/>
</dbReference>
<comment type="caution">
    <text evidence="1">The sequence shown here is derived from an EMBL/GenBank/DDBJ whole genome shotgun (WGS) entry which is preliminary data.</text>
</comment>
<dbReference type="Pfam" id="PF08812">
    <property type="entry name" value="YtxC"/>
    <property type="match status" value="1"/>
</dbReference>
<reference evidence="1" key="1">
    <citation type="submission" date="2021-03" db="EMBL/GenBank/DDBJ databases">
        <title>Antimicrobial resistance genes in bacteria isolated from Japanese honey, and their potential for conferring macrolide and lincosamide resistance in the American foulbrood pathogen Paenibacillus larvae.</title>
        <authorList>
            <person name="Okamoto M."/>
            <person name="Kumagai M."/>
            <person name="Kanamori H."/>
            <person name="Takamatsu D."/>
        </authorList>
    </citation>
    <scope>NUCLEOTIDE SEQUENCE</scope>
    <source>
        <strain evidence="1">J40TS1</strain>
    </source>
</reference>
<protein>
    <recommendedName>
        <fullName evidence="3">Sporulation protein YtxC</fullName>
    </recommendedName>
</protein>
<proteinExistence type="predicted"/>
<gene>
    <name evidence="1" type="ORF">J40TS1_12670</name>
</gene>
<accession>A0A919YLW6</accession>
<dbReference type="Proteomes" id="UP000683139">
    <property type="component" value="Unassembled WGS sequence"/>
</dbReference>
<dbReference type="EMBL" id="BOSE01000002">
    <property type="protein sequence ID" value="GIP15625.1"/>
    <property type="molecule type" value="Genomic_DNA"/>
</dbReference>
<evidence type="ECO:0008006" key="3">
    <source>
        <dbReference type="Google" id="ProtNLM"/>
    </source>
</evidence>
<dbReference type="RefSeq" id="WP_213513914.1">
    <property type="nucleotide sequence ID" value="NZ_BOSE01000002.1"/>
</dbReference>
<sequence length="317" mass="37272">MKLLTIHFSEKEYACFKPYIAQIKQKLIDDIHNHDRPDQPGQQSASYPIEVEQHDQSSSIVIVPTLPQFQLLQHGLPVYEAAAFTVGQFIVEQWENNIIHALLKQRCRHTGLIPDEVVRYCYNILNNDPWEPLGKKFTEQDRARRRNKIVEELTDYFETHTVLHVSGYMTFRMLSYKQELREVIEYAIDEYVLDQQYEEFMTLLKYFVQLQETKTELVHMVQQEGSSFILCNDKMQPLEIKHDHDRIVAEMLETEINIEDIVISSLISASPQKIIVHAKHRDYQVVRTVKAIFGDRAQFCSTCPMCRQSHDELIPFQ</sequence>
<organism evidence="1 2">
    <name type="scientific">Paenibacillus montaniterrae</name>
    <dbReference type="NCBI Taxonomy" id="429341"/>
    <lineage>
        <taxon>Bacteria</taxon>
        <taxon>Bacillati</taxon>
        <taxon>Bacillota</taxon>
        <taxon>Bacilli</taxon>
        <taxon>Bacillales</taxon>
        <taxon>Paenibacillaceae</taxon>
        <taxon>Paenibacillus</taxon>
    </lineage>
</organism>
<evidence type="ECO:0000313" key="2">
    <source>
        <dbReference type="Proteomes" id="UP000683139"/>
    </source>
</evidence>
<keyword evidence="2" id="KW-1185">Reference proteome</keyword>
<evidence type="ECO:0000313" key="1">
    <source>
        <dbReference type="EMBL" id="GIP15625.1"/>
    </source>
</evidence>
<name>A0A919YLW6_9BACL</name>